<feature type="disulfide bond" evidence="18">
    <location>
        <begin position="543"/>
        <end position="555"/>
    </location>
</feature>
<dbReference type="SMART" id="SM00179">
    <property type="entry name" value="EGF_CA"/>
    <property type="match status" value="4"/>
</dbReference>
<dbReference type="SUPFAM" id="SSF63825">
    <property type="entry name" value="YWTD domain"/>
    <property type="match status" value="2"/>
</dbReference>
<dbReference type="SUPFAM" id="SSF57196">
    <property type="entry name" value="EGF/Laminin"/>
    <property type="match status" value="4"/>
</dbReference>
<feature type="disulfide bond" evidence="18">
    <location>
        <begin position="424"/>
        <end position="442"/>
    </location>
</feature>
<evidence type="ECO:0000256" key="7">
    <source>
        <dbReference type="ARBA" id="ARBA00022729"/>
    </source>
</evidence>
<evidence type="ECO:0000256" key="3">
    <source>
        <dbReference type="ARBA" id="ARBA00022475"/>
    </source>
</evidence>
<sequence length="1650" mass="185545">MVLITKILYFIDDSNPCGANNGGCQQLCFAQVNDTEPLCGCSTGTLAQDKRSCQAPTSFLLFAAESEIQSLSLDPGSTANPIPTITDLQGAVAIDYDAHEGYIYFSQVNSKKMSRVMKGSTEVQDMMAPSMNSTPGYVHDVTSVEGIAFDWVGKKLYWADLFRNRIYSINVNLTNKVVIAMVQSPRALAIDPCKGFIYWSDWGHTPKIERATMAGNQRQAIVFTDLGWPNGLTVDFEEERIYWADAQKDRIERAGLDGNYREVIVETTVHPFSLTVFGYYIYWTDWTLRGIYRAEKHTGANMKMLVQGLSTRPMGITVYSTERQTCSNNPCSVFNGGCSHSCHPGPEGSVECTCDEGSGLKIGNNGKSCVPSNNTCLPEQFVCGNGRCLRERWVCDLDNDCGDGSDENPNLCALHTCDPKYFSCKNGRCIPLRYRCDFDNDCRDNSDEEDCDYPTCEANEVTCNNYRCIDMSQRCNGVDNCRDGNRTDELNCHDRTCPPDTFTCESNKNQGSYPCIPLTRVCDGVRNCRNGEDETQTCPPRTCMSHQFKCDNGICISARFRCDHDNDCGDMSDEPDDCKYRTCSAEQLTCGNQRCVPRTWACDGDDDCGDGSDEKEDLCLTPEPTCPGNQFRCDNGQCIPYDIVCNKNPDCADESDEQHCNINECRSVRMNQCEHRCIDTLTSFRCECNAGFKLMSDRRACRDIDECEEEVGICSQRCENTEGSFMCKCSDGYHRGEDGRSCKKIDNVTPWLVFTNRYYLREISTEGDNQRRIAQGFENIVSLDFDIANDLIYFTDVKKHIIYSIFLNGTDQKVVAKHNVPSVEGISVDWIARKLYWVDGRRSAISVAETNGTSQLTLLREGIRRPRAIAVHPFNGFLYWTDWGNPPYIGRMGMDGQNLSTSFITDKLGWPNALTIDFNTDRLWWADAHLDIIEYSDLEGDRRHIVMEGVPHPFSLSLFEDTMFWSDWNHLTIESANKWTGGDHRVLWNVTHRPMDVHVFHPLKQRPGANPCGQDNGGCSHLCLIKPGGKEVTCACPDHFVLTADMKKCHAACTNSQFRCGPTDDRCIPRLWRCDGEKDCRDGLDEPDDCPVNLCPPGQFQCKNHNCTFSFRVCDMVDDCGDGSDEDGCHKWRCEPWQKKCDNGKCVPQAWLCDGDDDCGDGTDERGCSNKTCKPNQFQCDNGNCIQANWKCDFDNDCGDNSDEKEEFNCAQQECEVGWWRCATNYRCVPNWARCDGEDDCRDNSDEEEKNCPVCHSTGDFRCQNRRCIPKRWMCDFDDDCGDNSDEDISKCQDSYRKCSESEFRCSNSKCVQGQFKCDHDDDCGDASDESPTLCKEYRKCSSDQFRCASGLCTSLATVCDGYRDCLDASDELNCSNRQSGGHHCPASNFQCRNNMCIPATWRCDGTDDCGDNSDESPELCKTVTCNGPARFLCDNFKCVPSWRRCDGVDNCGDGSDEHHCKLPEKECNADEFKCGDGHCIDGQLVCDNSPHCPDMSDEIGCYKGNGLTCAENNGGCEQNCTDLAQDSYYCSCPSGFRVNPDRPKECADIDECSSWGNYCPQECINMKGSFKCRCYKGFTDSQNRGLKCKAEGGKLVILFTVGDEVRQYRYKSKEYTTEVVSGVRTSGIDVDADRRLVYWTDTSLGRLYR</sequence>
<dbReference type="Pfam" id="PF00057">
    <property type="entry name" value="Ldl_recept_a"/>
    <property type="match status" value="17"/>
</dbReference>
<evidence type="ECO:0000313" key="21">
    <source>
        <dbReference type="EMBL" id="GFN87815.1"/>
    </source>
</evidence>
<dbReference type="FunFam" id="2.10.25.10:FF:000009">
    <property type="entry name" value="Low-density lipoprotein receptor isoform 1"/>
    <property type="match status" value="2"/>
</dbReference>
<feature type="disulfide bond" evidence="18">
    <location>
        <begin position="436"/>
        <end position="451"/>
    </location>
</feature>
<comment type="caution">
    <text evidence="21">The sequence shown here is derived from an EMBL/GenBank/DDBJ whole genome shotgun (WGS) entry which is preliminary data.</text>
</comment>
<dbReference type="PANTHER" id="PTHR22722:SF15">
    <property type="entry name" value="LOW-DENSITY LIPOPROTEIN RECEPTOR-RELATED"/>
    <property type="match status" value="1"/>
</dbReference>
<evidence type="ECO:0000256" key="1">
    <source>
        <dbReference type="ARBA" id="ARBA00004251"/>
    </source>
</evidence>
<feature type="disulfide bond" evidence="18">
    <location>
        <begin position="645"/>
        <end position="660"/>
    </location>
</feature>
<dbReference type="SMART" id="SM00135">
    <property type="entry name" value="LY"/>
    <property type="match status" value="10"/>
</dbReference>
<dbReference type="PANTHER" id="PTHR22722">
    <property type="entry name" value="LOW-DENSITY LIPOPROTEIN RECEPTOR-RELATED PROTEIN 2-RELATED"/>
    <property type="match status" value="1"/>
</dbReference>
<keyword evidence="15" id="KW-0325">Glycoprotein</keyword>
<dbReference type="Gene3D" id="4.10.400.10">
    <property type="entry name" value="Low-density Lipoprotein Receptor"/>
    <property type="match status" value="17"/>
</dbReference>
<feature type="disulfide bond" evidence="18">
    <location>
        <begin position="550"/>
        <end position="568"/>
    </location>
</feature>
<feature type="disulfide bond" evidence="18">
    <location>
        <begin position="1468"/>
        <end position="1480"/>
    </location>
</feature>
<keyword evidence="13 21" id="KW-0675">Receptor</keyword>
<feature type="disulfide bond" evidence="18">
    <location>
        <begin position="1392"/>
        <end position="1410"/>
    </location>
</feature>
<evidence type="ECO:0000259" key="20">
    <source>
        <dbReference type="PROSITE" id="PS50026"/>
    </source>
</evidence>
<dbReference type="Pfam" id="PF14670">
    <property type="entry name" value="FXa_inhibition"/>
    <property type="match status" value="1"/>
</dbReference>
<feature type="disulfide bond" evidence="18">
    <location>
        <begin position="1102"/>
        <end position="1120"/>
    </location>
</feature>
<dbReference type="InterPro" id="IPR001881">
    <property type="entry name" value="EGF-like_Ca-bd_dom"/>
</dbReference>
<accession>A0AAV3YKL7</accession>
<dbReference type="Proteomes" id="UP000735302">
    <property type="component" value="Unassembled WGS sequence"/>
</dbReference>
<dbReference type="FunFam" id="2.120.10.30:FF:000241">
    <property type="entry name" value="Low-density lipoprotein receptor-related protein 6"/>
    <property type="match status" value="1"/>
</dbReference>
<feature type="disulfide bond" evidence="18">
    <location>
        <begin position="463"/>
        <end position="481"/>
    </location>
</feature>
<keyword evidence="11" id="KW-0472">Membrane</keyword>
<feature type="disulfide bond" evidence="18">
    <location>
        <begin position="376"/>
        <end position="388"/>
    </location>
</feature>
<evidence type="ECO:0000256" key="10">
    <source>
        <dbReference type="ARBA" id="ARBA00022989"/>
    </source>
</evidence>
<dbReference type="GO" id="GO:0005509">
    <property type="term" value="F:calcium ion binding"/>
    <property type="evidence" value="ECO:0007669"/>
    <property type="project" value="InterPro"/>
</dbReference>
<feature type="disulfide bond" evidence="18">
    <location>
        <begin position="1299"/>
        <end position="1311"/>
    </location>
</feature>
<dbReference type="PROSITE" id="PS50068">
    <property type="entry name" value="LDLRA_2"/>
    <property type="match status" value="18"/>
</dbReference>
<dbReference type="Gene3D" id="2.10.25.10">
    <property type="entry name" value="Laminin"/>
    <property type="match status" value="5"/>
</dbReference>
<feature type="repeat" description="LDL-receptor class B" evidence="19">
    <location>
        <begin position="833"/>
        <end position="875"/>
    </location>
</feature>
<feature type="disulfide bond" evidence="18">
    <location>
        <begin position="1114"/>
        <end position="1129"/>
    </location>
</feature>
<evidence type="ECO:0000313" key="22">
    <source>
        <dbReference type="Proteomes" id="UP000735302"/>
    </source>
</evidence>
<dbReference type="InterPro" id="IPR000742">
    <property type="entry name" value="EGF"/>
</dbReference>
<keyword evidence="3" id="KW-1003">Cell membrane</keyword>
<keyword evidence="5" id="KW-0254">Endocytosis</keyword>
<feature type="disulfide bond" evidence="18">
    <location>
        <begin position="1360"/>
        <end position="1375"/>
    </location>
</feature>
<feature type="disulfide bond" evidence="18">
    <location>
        <begin position="1487"/>
        <end position="1502"/>
    </location>
</feature>
<feature type="disulfide bond" evidence="18">
    <location>
        <begin position="1434"/>
        <end position="1452"/>
    </location>
</feature>
<feature type="disulfide bond" evidence="18">
    <location>
        <begin position="1341"/>
        <end position="1353"/>
    </location>
</feature>
<feature type="disulfide bond" evidence="18">
    <location>
        <begin position="417"/>
        <end position="429"/>
    </location>
</feature>
<feature type="disulfide bond" evidence="18">
    <location>
        <begin position="1153"/>
        <end position="1168"/>
    </location>
</feature>
<dbReference type="FunFam" id="4.10.400.10:FF:000002">
    <property type="entry name" value="Low-density lipoprotein receptor-related protein 1"/>
    <property type="match status" value="1"/>
</dbReference>
<comment type="similarity">
    <text evidence="2">Belongs to the LDLR family.</text>
</comment>
<evidence type="ECO:0000256" key="9">
    <source>
        <dbReference type="ARBA" id="ARBA00022837"/>
    </source>
</evidence>
<keyword evidence="7" id="KW-0732">Signal</keyword>
<dbReference type="FunFam" id="4.10.400.10:FF:000065">
    <property type="entry name" value="Transmembrane protease serine 7"/>
    <property type="match status" value="1"/>
</dbReference>
<dbReference type="InterPro" id="IPR051221">
    <property type="entry name" value="LDLR-related"/>
</dbReference>
<dbReference type="InterPro" id="IPR011042">
    <property type="entry name" value="6-blade_b-propeller_TolB-like"/>
</dbReference>
<evidence type="ECO:0000256" key="17">
    <source>
        <dbReference type="PROSITE-ProRule" id="PRU00076"/>
    </source>
</evidence>
<dbReference type="SUPFAM" id="SSF57424">
    <property type="entry name" value="LDL receptor-like module"/>
    <property type="match status" value="18"/>
</dbReference>
<dbReference type="PROSITE" id="PS01186">
    <property type="entry name" value="EGF_2"/>
    <property type="match status" value="2"/>
</dbReference>
<keyword evidence="9" id="KW-0106">Calcium</keyword>
<feature type="disulfide bond" evidence="18">
    <location>
        <begin position="633"/>
        <end position="651"/>
    </location>
</feature>
<evidence type="ECO:0000256" key="8">
    <source>
        <dbReference type="ARBA" id="ARBA00022737"/>
    </source>
</evidence>
<evidence type="ECO:0000256" key="4">
    <source>
        <dbReference type="ARBA" id="ARBA00022536"/>
    </source>
</evidence>
<keyword evidence="14" id="KW-0168">Coated pit</keyword>
<dbReference type="Pfam" id="PF12662">
    <property type="entry name" value="cEGF"/>
    <property type="match status" value="2"/>
</dbReference>
<gene>
    <name evidence="21" type="ORF">PoB_001432100</name>
</gene>
<dbReference type="InterPro" id="IPR002172">
    <property type="entry name" value="LDrepeatLR_classA_rpt"/>
</dbReference>
<name>A0AAV3YKL7_9GAST</name>
<dbReference type="SMART" id="SM00181">
    <property type="entry name" value="EGF"/>
    <property type="match status" value="8"/>
</dbReference>
<feature type="repeat" description="LDL-receptor class B" evidence="19">
    <location>
        <begin position="921"/>
        <end position="962"/>
    </location>
</feature>
<dbReference type="InterPro" id="IPR018097">
    <property type="entry name" value="EGF_Ca-bd_CS"/>
</dbReference>
<dbReference type="FunFam" id="4.10.400.10:FF:000034">
    <property type="entry name" value="Low-density lipoprotein receptor-related protein 2"/>
    <property type="match status" value="1"/>
</dbReference>
<reference evidence="21 22" key="1">
    <citation type="journal article" date="2021" name="Elife">
        <title>Chloroplast acquisition without the gene transfer in kleptoplastic sea slugs, Plakobranchus ocellatus.</title>
        <authorList>
            <person name="Maeda T."/>
            <person name="Takahashi S."/>
            <person name="Yoshida T."/>
            <person name="Shimamura S."/>
            <person name="Takaki Y."/>
            <person name="Nagai Y."/>
            <person name="Toyoda A."/>
            <person name="Suzuki Y."/>
            <person name="Arimoto A."/>
            <person name="Ishii H."/>
            <person name="Satoh N."/>
            <person name="Nishiyama T."/>
            <person name="Hasebe M."/>
            <person name="Maruyama T."/>
            <person name="Minagawa J."/>
            <person name="Obokata J."/>
            <person name="Shigenobu S."/>
        </authorList>
    </citation>
    <scope>NUCLEOTIDE SEQUENCE [LARGE SCALE GENOMIC DNA]</scope>
</reference>
<evidence type="ECO:0000256" key="11">
    <source>
        <dbReference type="ARBA" id="ARBA00023136"/>
    </source>
</evidence>
<feature type="disulfide bond" evidence="18">
    <location>
        <begin position="626"/>
        <end position="638"/>
    </location>
</feature>
<dbReference type="FunFam" id="2.120.10.30:FF:000035">
    <property type="entry name" value="Low-density lipoprotein receptor-related protein 2"/>
    <property type="match status" value="1"/>
</dbReference>
<feature type="disulfide bond" evidence="18">
    <location>
        <begin position="1348"/>
        <end position="1366"/>
    </location>
</feature>
<evidence type="ECO:0000256" key="5">
    <source>
        <dbReference type="ARBA" id="ARBA00022583"/>
    </source>
</evidence>
<dbReference type="SMART" id="SM00192">
    <property type="entry name" value="LDLa"/>
    <property type="match status" value="18"/>
</dbReference>
<feature type="repeat" description="LDL-receptor class B" evidence="19">
    <location>
        <begin position="790"/>
        <end position="832"/>
    </location>
</feature>
<dbReference type="GO" id="GO:0016324">
    <property type="term" value="C:apical plasma membrane"/>
    <property type="evidence" value="ECO:0007669"/>
    <property type="project" value="TreeGrafter"/>
</dbReference>
<feature type="disulfide bond" evidence="18">
    <location>
        <begin position="1141"/>
        <end position="1159"/>
    </location>
</feature>
<evidence type="ECO:0000256" key="16">
    <source>
        <dbReference type="ARBA" id="ARBA00037878"/>
    </source>
</evidence>
<evidence type="ECO:0000256" key="14">
    <source>
        <dbReference type="ARBA" id="ARBA00023176"/>
    </source>
</evidence>
<feature type="disulfide bond" evidence="18">
    <location>
        <begin position="1263"/>
        <end position="1281"/>
    </location>
</feature>
<proteinExistence type="inferred from homology"/>
<feature type="disulfide bond" evidence="18">
    <location>
        <begin position="1385"/>
        <end position="1397"/>
    </location>
</feature>
<dbReference type="InterPro" id="IPR000033">
    <property type="entry name" value="LDLR_classB_rpt"/>
</dbReference>
<evidence type="ECO:0000256" key="19">
    <source>
        <dbReference type="PROSITE-ProRule" id="PRU00461"/>
    </source>
</evidence>
<comment type="caution">
    <text evidence="17">Lacks conserved residue(s) required for the propagation of feature annotation.</text>
</comment>
<dbReference type="FunFam" id="4.10.400.10:FF:000005">
    <property type="entry name" value="low-density lipoprotein receptor-related protein 1B"/>
    <property type="match status" value="1"/>
</dbReference>
<dbReference type="CDD" id="cd00054">
    <property type="entry name" value="EGF_CA"/>
    <property type="match status" value="1"/>
</dbReference>
<keyword evidence="10" id="KW-1133">Transmembrane helix</keyword>
<dbReference type="Pfam" id="PF24468">
    <property type="entry name" value="EGF_LRP2"/>
    <property type="match status" value="1"/>
</dbReference>
<feature type="disulfide bond" evidence="18">
    <location>
        <begin position="590"/>
        <end position="608"/>
    </location>
</feature>
<dbReference type="PROSITE" id="PS51120">
    <property type="entry name" value="LDLRB"/>
    <property type="match status" value="6"/>
</dbReference>
<dbReference type="Gene3D" id="4.10.1220.10">
    <property type="entry name" value="EGF-type module"/>
    <property type="match status" value="1"/>
</dbReference>
<keyword evidence="6" id="KW-0812">Transmembrane</keyword>
<dbReference type="FunFam" id="4.10.400.10:FF:000012">
    <property type="entry name" value="Low-density lipoprotein receptor-related protein 1"/>
    <property type="match status" value="1"/>
</dbReference>
<evidence type="ECO:0000256" key="12">
    <source>
        <dbReference type="ARBA" id="ARBA00023157"/>
    </source>
</evidence>
<dbReference type="GO" id="GO:0005905">
    <property type="term" value="C:clathrin-coated pit"/>
    <property type="evidence" value="ECO:0007669"/>
    <property type="project" value="UniProtKB-KW"/>
</dbReference>
<dbReference type="GO" id="GO:0006898">
    <property type="term" value="P:receptor-mediated endocytosis"/>
    <property type="evidence" value="ECO:0007669"/>
    <property type="project" value="TreeGrafter"/>
</dbReference>
<dbReference type="GO" id="GO:0042562">
    <property type="term" value="F:hormone binding"/>
    <property type="evidence" value="ECO:0007669"/>
    <property type="project" value="TreeGrafter"/>
</dbReference>
<feature type="disulfide bond" evidence="18">
    <location>
        <begin position="383"/>
        <end position="401"/>
    </location>
</feature>
<dbReference type="PROSITE" id="PS01187">
    <property type="entry name" value="EGF_CA"/>
    <property type="match status" value="2"/>
</dbReference>
<evidence type="ECO:0000256" key="18">
    <source>
        <dbReference type="PROSITE-ProRule" id="PRU00124"/>
    </source>
</evidence>
<dbReference type="PROSITE" id="PS00010">
    <property type="entry name" value="ASX_HYDROXYL"/>
    <property type="match status" value="3"/>
</dbReference>
<feature type="repeat" description="LDL-receptor class B" evidence="19">
    <location>
        <begin position="239"/>
        <end position="280"/>
    </location>
</feature>
<feature type="disulfide bond" evidence="18">
    <location>
        <begin position="583"/>
        <end position="595"/>
    </location>
</feature>
<protein>
    <submittedName>
        <fullName evidence="21">Low-density lipoprotein receptor-related protein 2-like</fullName>
    </submittedName>
</protein>
<dbReference type="PROSITE" id="PS50026">
    <property type="entry name" value="EGF_3"/>
    <property type="match status" value="1"/>
</dbReference>
<evidence type="ECO:0000256" key="15">
    <source>
        <dbReference type="ARBA" id="ARBA00023180"/>
    </source>
</evidence>
<dbReference type="CDD" id="cd00112">
    <property type="entry name" value="LDLa"/>
    <property type="match status" value="16"/>
</dbReference>
<feature type="repeat" description="LDL-receptor class B" evidence="19">
    <location>
        <begin position="876"/>
        <end position="920"/>
    </location>
</feature>
<organism evidence="21 22">
    <name type="scientific">Plakobranchus ocellatus</name>
    <dbReference type="NCBI Taxonomy" id="259542"/>
    <lineage>
        <taxon>Eukaryota</taxon>
        <taxon>Metazoa</taxon>
        <taxon>Spiralia</taxon>
        <taxon>Lophotrochozoa</taxon>
        <taxon>Mollusca</taxon>
        <taxon>Gastropoda</taxon>
        <taxon>Heterobranchia</taxon>
        <taxon>Euthyneura</taxon>
        <taxon>Panpulmonata</taxon>
        <taxon>Sacoglossa</taxon>
        <taxon>Placobranchoidea</taxon>
        <taxon>Plakobranchidae</taxon>
        <taxon>Plakobranchus</taxon>
    </lineage>
</organism>
<dbReference type="InterPro" id="IPR023415">
    <property type="entry name" value="LDLR_class-A_CS"/>
</dbReference>
<keyword evidence="4 17" id="KW-0245">EGF-like domain</keyword>
<feature type="disulfide bond" evidence="18">
    <location>
        <begin position="1306"/>
        <end position="1324"/>
    </location>
</feature>
<dbReference type="PRINTS" id="PR00261">
    <property type="entry name" value="LDLRECEPTOR"/>
</dbReference>
<dbReference type="InterPro" id="IPR036055">
    <property type="entry name" value="LDL_receptor-like_sf"/>
</dbReference>
<feature type="disulfide bond" evidence="18">
    <location>
        <begin position="1173"/>
        <end position="1185"/>
    </location>
</feature>
<dbReference type="Pfam" id="PF00058">
    <property type="entry name" value="Ldl_recept_b"/>
    <property type="match status" value="3"/>
</dbReference>
<dbReference type="PROSITE" id="PS01209">
    <property type="entry name" value="LDLRA_1"/>
    <property type="match status" value="7"/>
</dbReference>
<keyword evidence="8" id="KW-0677">Repeat</keyword>
<comment type="subcellular location">
    <subcellularLocation>
        <location evidence="1">Cell membrane</location>
        <topology evidence="1">Single-pass type I membrane protein</topology>
    </subcellularLocation>
    <subcellularLocation>
        <location evidence="16">Membrane</location>
        <location evidence="16">Coated pit</location>
    </subcellularLocation>
</comment>
<keyword evidence="21" id="KW-0449">Lipoprotein</keyword>
<dbReference type="InterPro" id="IPR056588">
    <property type="entry name" value="EGF_LRP2"/>
</dbReference>
<keyword evidence="12 18" id="KW-1015">Disulfide bond</keyword>
<evidence type="ECO:0000256" key="6">
    <source>
        <dbReference type="ARBA" id="ARBA00022692"/>
    </source>
</evidence>
<dbReference type="EMBL" id="BLXT01001803">
    <property type="protein sequence ID" value="GFN87815.1"/>
    <property type="molecule type" value="Genomic_DNA"/>
</dbReference>
<evidence type="ECO:0000256" key="13">
    <source>
        <dbReference type="ARBA" id="ARBA00023170"/>
    </source>
</evidence>
<dbReference type="GO" id="GO:0043235">
    <property type="term" value="C:receptor complex"/>
    <property type="evidence" value="ECO:0007669"/>
    <property type="project" value="TreeGrafter"/>
</dbReference>
<feature type="domain" description="EGF-like" evidence="20">
    <location>
        <begin position="1549"/>
        <end position="1585"/>
    </location>
</feature>
<evidence type="ECO:0000256" key="2">
    <source>
        <dbReference type="ARBA" id="ARBA00009939"/>
    </source>
</evidence>
<dbReference type="FunFam" id="4.10.400.10:FF:000001">
    <property type="entry name" value="Low-density lipoprotein receptor-related protein 1"/>
    <property type="match status" value="2"/>
</dbReference>
<feature type="disulfide bond" evidence="18">
    <location>
        <begin position="1446"/>
        <end position="1461"/>
    </location>
</feature>
<keyword evidence="22" id="KW-1185">Reference proteome</keyword>
<feature type="disulfide bond" evidence="18">
    <location>
        <begin position="1475"/>
        <end position="1493"/>
    </location>
</feature>
<feature type="disulfide bond" evidence="18">
    <location>
        <begin position="1134"/>
        <end position="1146"/>
    </location>
</feature>
<feature type="disulfide bond" evidence="18">
    <location>
        <begin position="456"/>
        <end position="468"/>
    </location>
</feature>
<dbReference type="InterPro" id="IPR000152">
    <property type="entry name" value="EGF-type_Asp/Asn_hydroxyl_site"/>
</dbReference>
<dbReference type="InterPro" id="IPR026823">
    <property type="entry name" value="cEGF"/>
</dbReference>
<dbReference type="FunFam" id="4.10.400.10:FF:000024">
    <property type="entry name" value="Low-density lipoprotein RecePtor related"/>
    <property type="match status" value="1"/>
</dbReference>
<dbReference type="Gene3D" id="2.120.10.30">
    <property type="entry name" value="TolB, C-terminal domain"/>
    <property type="match status" value="2"/>
</dbReference>
<feature type="repeat" description="LDL-receptor class B" evidence="19">
    <location>
        <begin position="195"/>
        <end position="238"/>
    </location>
</feature>
<feature type="disulfide bond" evidence="18">
    <location>
        <begin position="1180"/>
        <end position="1198"/>
    </location>
</feature>
<feature type="disulfide bond" evidence="18">
    <location>
        <begin position="1095"/>
        <end position="1107"/>
    </location>
</feature>